<accession>A0A6I4NRR3</accession>
<sequence>MKQLDDFYLNQEESIKGTFLALKQIILKQDPEITHVLKYGMPFFCYKNKMFCYLWIHKKHKQPYIGIVEGKHFEEPFLLQEARSRMKIMLLDSNEDLPLEQIETVIQKAIHLYKSGIIKV</sequence>
<keyword evidence="3" id="KW-1185">Reference proteome</keyword>
<evidence type="ECO:0000259" key="1">
    <source>
        <dbReference type="Pfam" id="PF08818"/>
    </source>
</evidence>
<proteinExistence type="predicted"/>
<dbReference type="RefSeq" id="WP_160376783.1">
    <property type="nucleotide sequence ID" value="NZ_WSTB01000022.1"/>
</dbReference>
<comment type="caution">
    <text evidence="2">The sequence shown here is derived from an EMBL/GenBank/DDBJ whole genome shotgun (WGS) entry which is preliminary data.</text>
</comment>
<dbReference type="SUPFAM" id="SSF159888">
    <property type="entry name" value="YdhG-like"/>
    <property type="match status" value="1"/>
</dbReference>
<organism evidence="2 3">
    <name type="scientific">Flavobacterium hydrocarbonoxydans</name>
    <dbReference type="NCBI Taxonomy" id="2683249"/>
    <lineage>
        <taxon>Bacteria</taxon>
        <taxon>Pseudomonadati</taxon>
        <taxon>Bacteroidota</taxon>
        <taxon>Flavobacteriia</taxon>
        <taxon>Flavobacteriales</taxon>
        <taxon>Flavobacteriaceae</taxon>
        <taxon>Flavobacterium</taxon>
    </lineage>
</organism>
<dbReference type="Pfam" id="PF08818">
    <property type="entry name" value="DUF1801"/>
    <property type="match status" value="1"/>
</dbReference>
<dbReference type="InterPro" id="IPR014922">
    <property type="entry name" value="YdhG-like"/>
</dbReference>
<protein>
    <submittedName>
        <fullName evidence="2">DUF1801 domain-containing protein</fullName>
    </submittedName>
</protein>
<dbReference type="EMBL" id="WSTB01000022">
    <property type="protein sequence ID" value="MWB96900.1"/>
    <property type="molecule type" value="Genomic_DNA"/>
</dbReference>
<evidence type="ECO:0000313" key="2">
    <source>
        <dbReference type="EMBL" id="MWB96900.1"/>
    </source>
</evidence>
<dbReference type="Gene3D" id="3.90.1150.200">
    <property type="match status" value="1"/>
</dbReference>
<dbReference type="Proteomes" id="UP000471501">
    <property type="component" value="Unassembled WGS sequence"/>
</dbReference>
<gene>
    <name evidence="2" type="ORF">GON26_21270</name>
</gene>
<feature type="domain" description="YdhG-like" evidence="1">
    <location>
        <begin position="18"/>
        <end position="110"/>
    </location>
</feature>
<reference evidence="2 3" key="1">
    <citation type="submission" date="2019-12" db="EMBL/GenBank/DDBJ databases">
        <authorList>
            <person name="Kim Y.S."/>
        </authorList>
    </citation>
    <scope>NUCLEOTIDE SEQUENCE [LARGE SCALE GENOMIC DNA]</scope>
    <source>
        <strain evidence="2 3">GA093</strain>
    </source>
</reference>
<evidence type="ECO:0000313" key="3">
    <source>
        <dbReference type="Proteomes" id="UP000471501"/>
    </source>
</evidence>
<dbReference type="AlphaFoldDB" id="A0A6I4NRR3"/>
<name>A0A6I4NRR3_9FLAO</name>